<protein>
    <submittedName>
        <fullName evidence="3">Uncharacterized protein</fullName>
    </submittedName>
</protein>
<reference evidence="3" key="1">
    <citation type="submission" date="2021-09" db="EMBL/GenBank/DDBJ databases">
        <title>A high-quality genome of the endoparasitic fungus Hirsutella rhossiliensis with a comparison of Hirsutella genomes reveals transposable elements contributing to genome size variation.</title>
        <authorList>
            <person name="Lin R."/>
            <person name="Jiao Y."/>
            <person name="Sun X."/>
            <person name="Ling J."/>
            <person name="Xie B."/>
            <person name="Cheng X."/>
        </authorList>
    </citation>
    <scope>NUCLEOTIDE SEQUENCE</scope>
    <source>
        <strain evidence="3">HR02</strain>
    </source>
</reference>
<feature type="compositionally biased region" description="Basic and acidic residues" evidence="1">
    <location>
        <begin position="287"/>
        <end position="309"/>
    </location>
</feature>
<evidence type="ECO:0000313" key="3">
    <source>
        <dbReference type="EMBL" id="KAH0967800.1"/>
    </source>
</evidence>
<proteinExistence type="predicted"/>
<feature type="transmembrane region" description="Helical" evidence="2">
    <location>
        <begin position="378"/>
        <end position="397"/>
    </location>
</feature>
<dbReference type="RefSeq" id="XP_044725313.1">
    <property type="nucleotide sequence ID" value="XM_044858913.1"/>
</dbReference>
<dbReference type="EMBL" id="JAIZPD010000001">
    <property type="protein sequence ID" value="KAH0967800.1"/>
    <property type="molecule type" value="Genomic_DNA"/>
</dbReference>
<dbReference type="GeneID" id="68349571"/>
<feature type="region of interest" description="Disordered" evidence="1">
    <location>
        <begin position="220"/>
        <end position="242"/>
    </location>
</feature>
<evidence type="ECO:0000313" key="4">
    <source>
        <dbReference type="Proteomes" id="UP000824596"/>
    </source>
</evidence>
<feature type="transmembrane region" description="Helical" evidence="2">
    <location>
        <begin position="351"/>
        <end position="372"/>
    </location>
</feature>
<dbReference type="OrthoDB" id="1708389at2759"/>
<dbReference type="PANTHER" id="PTHR38694">
    <property type="entry name" value="CONSERVED EXPRESSED PROTEIN"/>
    <property type="match status" value="1"/>
</dbReference>
<evidence type="ECO:0000256" key="1">
    <source>
        <dbReference type="SAM" id="MobiDB-lite"/>
    </source>
</evidence>
<feature type="compositionally biased region" description="Basic and acidic residues" evidence="1">
    <location>
        <begin position="266"/>
        <end position="276"/>
    </location>
</feature>
<gene>
    <name evidence="3" type="ORF">HRG_00442</name>
</gene>
<feature type="compositionally biased region" description="Basic and acidic residues" evidence="1">
    <location>
        <begin position="7"/>
        <end position="23"/>
    </location>
</feature>
<dbReference type="Proteomes" id="UP000824596">
    <property type="component" value="Unassembled WGS sequence"/>
</dbReference>
<keyword evidence="2" id="KW-0812">Transmembrane</keyword>
<feature type="compositionally biased region" description="Acidic residues" evidence="1">
    <location>
        <begin position="478"/>
        <end position="489"/>
    </location>
</feature>
<dbReference type="Pfam" id="PF11696">
    <property type="entry name" value="DUF3292"/>
    <property type="match status" value="1"/>
</dbReference>
<sequence length="660" mass="72352">MASQLPDYREDASKQARTAERGQHPGAMDEDEVPTASHALADESIEAEPQAQGASQVEHAAPEVRDLGWNKQPQDVPQPVVGGLANDDLWTLIRRFDKQIVHVKSIDEPPLANLDMNIADDEDFSPEKLRAQLERMYMTVGVSLVSFWKHIARLRSWRERRRTSAFLAVYAVAWLSDLLVPTVVVFLMTLILYPRARIVCFPPVPPALIDSRTGGLQKPRAGVLASQDTVTGAAEKHKGEGVEKEARNFVNSLSTLAISASAGKDPQSDPHNDKSIPDPTQLAGDMSDAKDKTAEGETSVTHDRTREPLSRSVWNKARPTMHMLADVVDTWERFGNALSPTPPFPRRRHGLVLAGCLVPVLLGSFFVTSYMLVKGLGFAVGFAFFGDPIVTPLAALANRTYPRWQKYVELRHSILRGVPTNAQLAITLLRIGERNKAPVPPPPTSDAPPAIEPDTDAIEQLDSLGVTDQEKREAIEPSAEEMLTEDEGVDESKKPPKMTRRIINLVKGTAKGGIEAALTADRAKAAAGAGRARERIGVVKQATPAEATGPVRFRARYKGNKGYAYVTATATAPALSWTSNIDDVDPAWSVAIADIDELRKVGGLGWKSKIMVGWALEKKVVDGLVVRTKQGREHHLTAVVVRNELFNRLIAMGRQMWEAR</sequence>
<dbReference type="InterPro" id="IPR021709">
    <property type="entry name" value="DUF3292"/>
</dbReference>
<accession>A0A9P8N6F0</accession>
<evidence type="ECO:0000256" key="2">
    <source>
        <dbReference type="SAM" id="Phobius"/>
    </source>
</evidence>
<feature type="region of interest" description="Disordered" evidence="1">
    <location>
        <begin position="464"/>
        <end position="495"/>
    </location>
</feature>
<feature type="region of interest" description="Disordered" evidence="1">
    <location>
        <begin position="260"/>
        <end position="310"/>
    </location>
</feature>
<keyword evidence="2" id="KW-0472">Membrane</keyword>
<dbReference type="AlphaFoldDB" id="A0A9P8N6F0"/>
<keyword evidence="4" id="KW-1185">Reference proteome</keyword>
<dbReference type="PANTHER" id="PTHR38694:SF1">
    <property type="entry name" value="PEROXIN DOMAIN-CONTAINING PROTEIN"/>
    <property type="match status" value="1"/>
</dbReference>
<feature type="transmembrane region" description="Helical" evidence="2">
    <location>
        <begin position="164"/>
        <end position="193"/>
    </location>
</feature>
<name>A0A9P8N6F0_9HYPO</name>
<organism evidence="3 4">
    <name type="scientific">Hirsutella rhossiliensis</name>
    <dbReference type="NCBI Taxonomy" id="111463"/>
    <lineage>
        <taxon>Eukaryota</taxon>
        <taxon>Fungi</taxon>
        <taxon>Dikarya</taxon>
        <taxon>Ascomycota</taxon>
        <taxon>Pezizomycotina</taxon>
        <taxon>Sordariomycetes</taxon>
        <taxon>Hypocreomycetidae</taxon>
        <taxon>Hypocreales</taxon>
        <taxon>Ophiocordycipitaceae</taxon>
        <taxon>Hirsutella</taxon>
    </lineage>
</organism>
<feature type="region of interest" description="Disordered" evidence="1">
    <location>
        <begin position="1"/>
        <end position="59"/>
    </location>
</feature>
<comment type="caution">
    <text evidence="3">The sequence shown here is derived from an EMBL/GenBank/DDBJ whole genome shotgun (WGS) entry which is preliminary data.</text>
</comment>
<keyword evidence="2" id="KW-1133">Transmembrane helix</keyword>